<dbReference type="Pfam" id="PF12728">
    <property type="entry name" value="HTH_17"/>
    <property type="match status" value="1"/>
</dbReference>
<comment type="caution">
    <text evidence="2">The sequence shown here is derived from an EMBL/GenBank/DDBJ whole genome shotgun (WGS) entry which is preliminary data.</text>
</comment>
<dbReference type="InterPro" id="IPR041657">
    <property type="entry name" value="HTH_17"/>
</dbReference>
<dbReference type="NCBIfam" id="TIGR01764">
    <property type="entry name" value="excise"/>
    <property type="match status" value="1"/>
</dbReference>
<dbReference type="SUPFAM" id="SSF46955">
    <property type="entry name" value="Putative DNA-binding domain"/>
    <property type="match status" value="1"/>
</dbReference>
<reference evidence="2 3" key="1">
    <citation type="submission" date="2020-05" db="EMBL/GenBank/DDBJ databases">
        <title>Nakamurella sp. DB0629 isolated from air conditioner.</title>
        <authorList>
            <person name="Kim D.H."/>
            <person name="Kim D.-U."/>
        </authorList>
    </citation>
    <scope>NUCLEOTIDE SEQUENCE [LARGE SCALE GENOMIC DNA]</scope>
    <source>
        <strain evidence="2 3">DB0629</strain>
    </source>
</reference>
<dbReference type="GO" id="GO:0003677">
    <property type="term" value="F:DNA binding"/>
    <property type="evidence" value="ECO:0007669"/>
    <property type="project" value="InterPro"/>
</dbReference>
<feature type="domain" description="Helix-turn-helix" evidence="1">
    <location>
        <begin position="73"/>
        <end position="121"/>
    </location>
</feature>
<dbReference type="AlphaFoldDB" id="A0A849A5R1"/>
<evidence type="ECO:0000313" key="2">
    <source>
        <dbReference type="EMBL" id="NNG36324.1"/>
    </source>
</evidence>
<name>A0A849A5R1_9ACTN</name>
<gene>
    <name evidence="2" type="ORF">HKD39_11490</name>
</gene>
<accession>A0A849A5R1</accession>
<proteinExistence type="predicted"/>
<sequence length="152" mass="16267">MSAVLDVTVLPPPAAEGADSLALIADSDVAGQTLNLPGGVRVAVPAELAEVIRAASAALLAGRAVKVEQQSTVLTTQQAADLLDISRPTLVRLLETGQIPFQQPGRHRRIALSDLVAYQNKIRRTRRAALDAMSEQAGADNLYVHNEFHRTR</sequence>
<dbReference type="InterPro" id="IPR009061">
    <property type="entry name" value="DNA-bd_dom_put_sf"/>
</dbReference>
<dbReference type="InterPro" id="IPR010093">
    <property type="entry name" value="SinI_DNA-bd"/>
</dbReference>
<organism evidence="2 3">
    <name type="scientific">Nakamurella aerolata</name>
    <dbReference type="NCBI Taxonomy" id="1656892"/>
    <lineage>
        <taxon>Bacteria</taxon>
        <taxon>Bacillati</taxon>
        <taxon>Actinomycetota</taxon>
        <taxon>Actinomycetes</taxon>
        <taxon>Nakamurellales</taxon>
        <taxon>Nakamurellaceae</taxon>
        <taxon>Nakamurella</taxon>
    </lineage>
</organism>
<keyword evidence="3" id="KW-1185">Reference proteome</keyword>
<evidence type="ECO:0000259" key="1">
    <source>
        <dbReference type="Pfam" id="PF12728"/>
    </source>
</evidence>
<evidence type="ECO:0000313" key="3">
    <source>
        <dbReference type="Proteomes" id="UP000562984"/>
    </source>
</evidence>
<dbReference type="EMBL" id="JABEND010000006">
    <property type="protein sequence ID" value="NNG36324.1"/>
    <property type="molecule type" value="Genomic_DNA"/>
</dbReference>
<protein>
    <submittedName>
        <fullName evidence="2">Helix-turn-helix domain-containing protein</fullName>
    </submittedName>
</protein>
<dbReference type="RefSeq" id="WP_171200027.1">
    <property type="nucleotide sequence ID" value="NZ_JABEND010000006.1"/>
</dbReference>
<dbReference type="Proteomes" id="UP000562984">
    <property type="component" value="Unassembled WGS sequence"/>
</dbReference>